<evidence type="ECO:0000256" key="4">
    <source>
        <dbReference type="ARBA" id="ARBA00022692"/>
    </source>
</evidence>
<evidence type="ECO:0000256" key="5">
    <source>
        <dbReference type="ARBA" id="ARBA00022989"/>
    </source>
</evidence>
<keyword evidence="5 7" id="KW-1133">Transmembrane helix</keyword>
<evidence type="ECO:0000256" key="7">
    <source>
        <dbReference type="SAM" id="Phobius"/>
    </source>
</evidence>
<dbReference type="KEGG" id="tvr:TVD_00245"/>
<reference evidence="9 10" key="1">
    <citation type="submission" date="2015-04" db="EMBL/GenBank/DDBJ databases">
        <title>Complete Sequence for the Genome of the Thioalkalivibrio versutus D301.</title>
        <authorList>
            <person name="Mu T."/>
            <person name="Zhou J."/>
            <person name="Xu X."/>
        </authorList>
    </citation>
    <scope>NUCLEOTIDE SEQUENCE [LARGE SCALE GENOMIC DNA]</scope>
    <source>
        <strain evidence="9 10">D301</strain>
    </source>
</reference>
<dbReference type="OrthoDB" id="9808602at2"/>
<dbReference type="STRING" id="106634.TVD_00245"/>
<comment type="subcellular location">
    <subcellularLocation>
        <location evidence="1">Membrane</location>
        <topology evidence="1">Multi-pass membrane protein</topology>
    </subcellularLocation>
</comment>
<proteinExistence type="inferred from homology"/>
<evidence type="ECO:0000313" key="10">
    <source>
        <dbReference type="Proteomes" id="UP000064201"/>
    </source>
</evidence>
<sequence length="464" mass="51969">MRIFGHYIRRRVLMLAGAELLVAYLCLYAVLTLPPFQPEALSLLDPQLMVATLVVLVVLTLAGLYESDYLATRSTLRSLLRLVPAILVVGGLLLAYGAMVPAALFSPTAVGGGVLLLLTGLVAERTLWRNFSEADAFKRRVLVLGTGSRACAIDTIHPDKYSEELPYRVLGYIATQGEKDCARDPGRHFQLGSDASLLGMAREHRVHEIVVAIRNRRHNLPIGQLLECKLNGVAVTDVSSFFERELQKVQLDSLNASWLIFGEGFRQHWTRNAVKRTFDVLASATLLAATLPVMLATALAIKLESRGPVFYWQTRVGQGNVPFEVCKFRSMREDAEVDGVARWAVHDDDRITRVGRIIRKLRIDELPQVINVFQGSMSFVGPRPERPVFVGQLTEQIPYFPARHTIRPGITGWAQVRYPYGASVEDARQKLQYDLYYVKNHTLFLDILILFETVKVVLFGRGAR</sequence>
<dbReference type="InterPro" id="IPR017475">
    <property type="entry name" value="EPS_sugar_tfrase"/>
</dbReference>
<feature type="transmembrane region" description="Helical" evidence="7">
    <location>
        <begin position="12"/>
        <end position="36"/>
    </location>
</feature>
<dbReference type="GO" id="GO:0016020">
    <property type="term" value="C:membrane"/>
    <property type="evidence" value="ECO:0007669"/>
    <property type="project" value="UniProtKB-SubCell"/>
</dbReference>
<dbReference type="NCBIfam" id="TIGR03025">
    <property type="entry name" value="EPS_sugtrans"/>
    <property type="match status" value="1"/>
</dbReference>
<keyword evidence="3 9" id="KW-0808">Transferase</keyword>
<dbReference type="InterPro" id="IPR017464">
    <property type="entry name" value="Sugar_tfrase_EpsB_2"/>
</dbReference>
<dbReference type="PATRIC" id="fig|106634.4.peg.48"/>
<evidence type="ECO:0000256" key="1">
    <source>
        <dbReference type="ARBA" id="ARBA00004141"/>
    </source>
</evidence>
<dbReference type="Proteomes" id="UP000064201">
    <property type="component" value="Chromosome"/>
</dbReference>
<evidence type="ECO:0000259" key="8">
    <source>
        <dbReference type="Pfam" id="PF02397"/>
    </source>
</evidence>
<dbReference type="GO" id="GO:0016780">
    <property type="term" value="F:phosphotransferase activity, for other substituted phosphate groups"/>
    <property type="evidence" value="ECO:0007669"/>
    <property type="project" value="TreeGrafter"/>
</dbReference>
<dbReference type="InterPro" id="IPR003362">
    <property type="entry name" value="Bact_transf"/>
</dbReference>
<dbReference type="NCBIfam" id="TIGR03013">
    <property type="entry name" value="EpsB_2"/>
    <property type="match status" value="1"/>
</dbReference>
<feature type="domain" description="Bacterial sugar transferase" evidence="8">
    <location>
        <begin position="275"/>
        <end position="458"/>
    </location>
</feature>
<name>A0A0G3G4V2_9GAMM</name>
<organism evidence="9 10">
    <name type="scientific">Thioalkalivibrio versutus</name>
    <dbReference type="NCBI Taxonomy" id="106634"/>
    <lineage>
        <taxon>Bacteria</taxon>
        <taxon>Pseudomonadati</taxon>
        <taxon>Pseudomonadota</taxon>
        <taxon>Gammaproteobacteria</taxon>
        <taxon>Chromatiales</taxon>
        <taxon>Ectothiorhodospiraceae</taxon>
        <taxon>Thioalkalivibrio</taxon>
    </lineage>
</organism>
<protein>
    <submittedName>
        <fullName evidence="9">Exopolysaccharide biosynthesis polyprenyl glycosylphosphotransferase</fullName>
    </submittedName>
</protein>
<dbReference type="RefSeq" id="WP_047250481.1">
    <property type="nucleotide sequence ID" value="NZ_CP011367.1"/>
</dbReference>
<feature type="transmembrane region" description="Helical" evidence="7">
    <location>
        <begin position="104"/>
        <end position="123"/>
    </location>
</feature>
<evidence type="ECO:0000313" key="9">
    <source>
        <dbReference type="EMBL" id="AKJ93886.1"/>
    </source>
</evidence>
<accession>A0A0G3G4V2</accession>
<feature type="transmembrane region" description="Helical" evidence="7">
    <location>
        <begin position="48"/>
        <end position="67"/>
    </location>
</feature>
<evidence type="ECO:0000256" key="6">
    <source>
        <dbReference type="ARBA" id="ARBA00023136"/>
    </source>
</evidence>
<keyword evidence="6 7" id="KW-0472">Membrane</keyword>
<keyword evidence="10" id="KW-1185">Reference proteome</keyword>
<evidence type="ECO:0000256" key="3">
    <source>
        <dbReference type="ARBA" id="ARBA00022679"/>
    </source>
</evidence>
<dbReference type="AlphaFoldDB" id="A0A0G3G4V2"/>
<feature type="transmembrane region" description="Helical" evidence="7">
    <location>
        <begin position="79"/>
        <end position="98"/>
    </location>
</feature>
<dbReference type="EMBL" id="CP011367">
    <property type="protein sequence ID" value="AKJ93886.1"/>
    <property type="molecule type" value="Genomic_DNA"/>
</dbReference>
<dbReference type="PANTHER" id="PTHR30576">
    <property type="entry name" value="COLANIC BIOSYNTHESIS UDP-GLUCOSE LIPID CARRIER TRANSFERASE"/>
    <property type="match status" value="1"/>
</dbReference>
<feature type="transmembrane region" description="Helical" evidence="7">
    <location>
        <begin position="280"/>
        <end position="301"/>
    </location>
</feature>
<gene>
    <name evidence="9" type="ORF">TVD_00245</name>
</gene>
<comment type="similarity">
    <text evidence="2">Belongs to the bacterial sugar transferase family.</text>
</comment>
<dbReference type="Pfam" id="PF02397">
    <property type="entry name" value="Bac_transf"/>
    <property type="match status" value="1"/>
</dbReference>
<evidence type="ECO:0000256" key="2">
    <source>
        <dbReference type="ARBA" id="ARBA00006464"/>
    </source>
</evidence>
<dbReference type="PANTHER" id="PTHR30576:SF0">
    <property type="entry name" value="UNDECAPRENYL-PHOSPHATE N-ACETYLGALACTOSAMINYL 1-PHOSPHATE TRANSFERASE-RELATED"/>
    <property type="match status" value="1"/>
</dbReference>
<keyword evidence="4 7" id="KW-0812">Transmembrane</keyword>